<dbReference type="GO" id="GO:0018169">
    <property type="term" value="F:ribosomal S6-glutamic acid ligase activity"/>
    <property type="evidence" value="ECO:0007669"/>
    <property type="project" value="TreeGrafter"/>
</dbReference>
<dbReference type="PANTHER" id="PTHR21621:SF0">
    <property type="entry name" value="BETA-CITRYLGLUTAMATE SYNTHASE B-RELATED"/>
    <property type="match status" value="1"/>
</dbReference>
<dbReference type="PROSITE" id="PS50975">
    <property type="entry name" value="ATP_GRASP"/>
    <property type="match status" value="1"/>
</dbReference>
<organism evidence="3 4">
    <name type="scientific">Paracoccus lutimaris</name>
    <dbReference type="NCBI Taxonomy" id="1490030"/>
    <lineage>
        <taxon>Bacteria</taxon>
        <taxon>Pseudomonadati</taxon>
        <taxon>Pseudomonadota</taxon>
        <taxon>Alphaproteobacteria</taxon>
        <taxon>Rhodobacterales</taxon>
        <taxon>Paracoccaceae</taxon>
        <taxon>Paracoccus</taxon>
    </lineage>
</organism>
<dbReference type="GO" id="GO:0005737">
    <property type="term" value="C:cytoplasm"/>
    <property type="evidence" value="ECO:0007669"/>
    <property type="project" value="TreeGrafter"/>
</dbReference>
<feature type="domain" description="ATP-grasp" evidence="2">
    <location>
        <begin position="126"/>
        <end position="307"/>
    </location>
</feature>
<dbReference type="GO" id="GO:0009432">
    <property type="term" value="P:SOS response"/>
    <property type="evidence" value="ECO:0007669"/>
    <property type="project" value="TreeGrafter"/>
</dbReference>
<dbReference type="GO" id="GO:0005524">
    <property type="term" value="F:ATP binding"/>
    <property type="evidence" value="ECO:0007669"/>
    <property type="project" value="UniProtKB-UniRule"/>
</dbReference>
<keyword evidence="4" id="KW-1185">Reference proteome</keyword>
<evidence type="ECO:0000313" key="4">
    <source>
        <dbReference type="Proteomes" id="UP000253345"/>
    </source>
</evidence>
<dbReference type="InterPro" id="IPR013651">
    <property type="entry name" value="ATP-grasp_RimK-type"/>
</dbReference>
<name>A0A368YYL8_9RHOB</name>
<accession>A0A368YYL8</accession>
<gene>
    <name evidence="3" type="ORF">DFP89_10810</name>
</gene>
<evidence type="ECO:0000256" key="1">
    <source>
        <dbReference type="PROSITE-ProRule" id="PRU00409"/>
    </source>
</evidence>
<dbReference type="Pfam" id="PF21068">
    <property type="entry name" value="ATPgraspMvdD"/>
    <property type="match status" value="1"/>
</dbReference>
<sequence length="315" mass="35801">MILIISFVDNEHVRRVVQHLTMPHEIIDLGWFPSLMRMHAFAGAQADAFFLDLPDGRRLALDEVGAVWHRRIRSFTLDPALTDEVSRTFAWSECTEALDGLWHGMGCFWMNPPHADERALKKVYQHRLAGRVGLRIPETLVTNGPDEARAFVEAHARTGVIRKAFRNIPQAPRATLKVGPEELRQIDAVRFAPVIFQEYIPLALDLRVTVIDGEIFTTAFRSTREYEVDYRGGIGSAEVFPHDLPDEVGGKLLEMMRRMELRFGAADFRLTPEGEYVFFEINPAGEYLFCVDRTGQPIPQAIAAALERHARAHDR</sequence>
<dbReference type="RefSeq" id="WP_114349055.1">
    <property type="nucleotide sequence ID" value="NZ_QPJL01000008.1"/>
</dbReference>
<dbReference type="PANTHER" id="PTHR21621">
    <property type="entry name" value="RIBOSOMAL PROTEIN S6 MODIFICATION PROTEIN"/>
    <property type="match status" value="1"/>
</dbReference>
<dbReference type="GO" id="GO:0046872">
    <property type="term" value="F:metal ion binding"/>
    <property type="evidence" value="ECO:0007669"/>
    <property type="project" value="InterPro"/>
</dbReference>
<comment type="caution">
    <text evidence="3">The sequence shown here is derived from an EMBL/GenBank/DDBJ whole genome shotgun (WGS) entry which is preliminary data.</text>
</comment>
<dbReference type="InterPro" id="IPR011761">
    <property type="entry name" value="ATP-grasp"/>
</dbReference>
<protein>
    <submittedName>
        <fullName evidence="3">RimK-like ATP-grasp domain-containing protein</fullName>
    </submittedName>
</protein>
<dbReference type="Pfam" id="PF08443">
    <property type="entry name" value="RimK"/>
    <property type="match status" value="1"/>
</dbReference>
<dbReference type="SUPFAM" id="SSF56059">
    <property type="entry name" value="Glutathione synthetase ATP-binding domain-like"/>
    <property type="match status" value="1"/>
</dbReference>
<dbReference type="Proteomes" id="UP000253345">
    <property type="component" value="Unassembled WGS sequence"/>
</dbReference>
<evidence type="ECO:0000259" key="2">
    <source>
        <dbReference type="PROSITE" id="PS50975"/>
    </source>
</evidence>
<dbReference type="EMBL" id="QPJL01000008">
    <property type="protein sequence ID" value="RCW84067.1"/>
    <property type="molecule type" value="Genomic_DNA"/>
</dbReference>
<dbReference type="AlphaFoldDB" id="A0A368YYL8"/>
<keyword evidence="1" id="KW-0067">ATP-binding</keyword>
<reference evidence="3 4" key="1">
    <citation type="submission" date="2018-07" db="EMBL/GenBank/DDBJ databases">
        <title>Genomic Encyclopedia of Type Strains, Phase III (KMG-III): the genomes of soil and plant-associated and newly described type strains.</title>
        <authorList>
            <person name="Whitman W."/>
        </authorList>
    </citation>
    <scope>NUCLEOTIDE SEQUENCE [LARGE SCALE GENOMIC DNA]</scope>
    <source>
        <strain evidence="3 4">CECT 8525</strain>
    </source>
</reference>
<dbReference type="Gene3D" id="3.30.470.20">
    <property type="entry name" value="ATP-grasp fold, B domain"/>
    <property type="match status" value="1"/>
</dbReference>
<proteinExistence type="predicted"/>
<evidence type="ECO:0000313" key="3">
    <source>
        <dbReference type="EMBL" id="RCW84067.1"/>
    </source>
</evidence>
<dbReference type="InterPro" id="IPR048936">
    <property type="entry name" value="MvdD-like_ATPgrasp"/>
</dbReference>
<keyword evidence="1" id="KW-0547">Nucleotide-binding</keyword>